<evidence type="ECO:0000259" key="16">
    <source>
        <dbReference type="PROSITE" id="PS51490"/>
    </source>
</evidence>
<evidence type="ECO:0000256" key="6">
    <source>
        <dbReference type="ARBA" id="ARBA00022826"/>
    </source>
</evidence>
<evidence type="ECO:0000256" key="2">
    <source>
        <dbReference type="ARBA" id="ARBA00007929"/>
    </source>
</evidence>
<keyword evidence="8 13" id="KW-0630">Potassium</keyword>
<feature type="compositionally biased region" description="Polar residues" evidence="14">
    <location>
        <begin position="523"/>
        <end position="538"/>
    </location>
</feature>
<keyword evidence="6 13" id="KW-0631">Potassium channel</keyword>
<keyword evidence="7 13" id="KW-0851">Voltage-gated channel</keyword>
<dbReference type="InterPro" id="IPR005821">
    <property type="entry name" value="Ion_trans_dom"/>
</dbReference>
<evidence type="ECO:0000256" key="14">
    <source>
        <dbReference type="SAM" id="MobiDB-lite"/>
    </source>
</evidence>
<feature type="region of interest" description="Disordered" evidence="14">
    <location>
        <begin position="523"/>
        <end position="543"/>
    </location>
</feature>
<dbReference type="EMBL" id="JAFEMO010000003">
    <property type="protein sequence ID" value="KAH7574211.1"/>
    <property type="molecule type" value="Genomic_DNA"/>
</dbReference>
<comment type="caution">
    <text evidence="17">The sequence shown here is derived from an EMBL/GenBank/DDBJ whole genome shotgun (WGS) entry which is preliminary data.</text>
</comment>
<dbReference type="CDD" id="cd00038">
    <property type="entry name" value="CAP_ED"/>
    <property type="match status" value="1"/>
</dbReference>
<dbReference type="Gene3D" id="1.10.287.70">
    <property type="match status" value="1"/>
</dbReference>
<protein>
    <recommendedName>
        <fullName evidence="13">Potassium channel</fullName>
    </recommendedName>
</protein>
<dbReference type="SUPFAM" id="SSF81324">
    <property type="entry name" value="Voltage-gated potassium channels"/>
    <property type="match status" value="1"/>
</dbReference>
<comment type="subunit">
    <text evidence="13">The potassium channel is composed of a homo- or heterotetrameric complex of pore-forming subunits.</text>
</comment>
<dbReference type="InterPro" id="IPR014710">
    <property type="entry name" value="RmlC-like_jellyroll"/>
</dbReference>
<feature type="transmembrane region" description="Helical" evidence="13">
    <location>
        <begin position="241"/>
        <end position="261"/>
    </location>
</feature>
<evidence type="ECO:0000256" key="8">
    <source>
        <dbReference type="ARBA" id="ARBA00022958"/>
    </source>
</evidence>
<comment type="similarity">
    <text evidence="2 13">Belongs to the potassium channel family. Plant (TC 1.A.1.4) subfamily.</text>
</comment>
<name>A0ABQ8ICC4_9ROSI</name>
<evidence type="ECO:0000259" key="15">
    <source>
        <dbReference type="PROSITE" id="PS50042"/>
    </source>
</evidence>
<evidence type="ECO:0000256" key="7">
    <source>
        <dbReference type="ARBA" id="ARBA00022882"/>
    </source>
</evidence>
<comment type="subcellular location">
    <subcellularLocation>
        <location evidence="1 13">Membrane</location>
        <topology evidence="1 13">Multi-pass membrane protein</topology>
    </subcellularLocation>
</comment>
<dbReference type="InterPro" id="IPR045319">
    <property type="entry name" value="KAT/AKT"/>
</dbReference>
<evidence type="ECO:0000313" key="17">
    <source>
        <dbReference type="EMBL" id="KAH7574211.1"/>
    </source>
</evidence>
<gene>
    <name evidence="17" type="ORF">JRO89_XS03G0265800</name>
</gene>
<dbReference type="PROSITE" id="PS51490">
    <property type="entry name" value="KHA"/>
    <property type="match status" value="1"/>
</dbReference>
<evidence type="ECO:0000256" key="1">
    <source>
        <dbReference type="ARBA" id="ARBA00004141"/>
    </source>
</evidence>
<feature type="domain" description="KHA" evidence="16">
    <location>
        <begin position="608"/>
        <end position="678"/>
    </location>
</feature>
<evidence type="ECO:0000256" key="5">
    <source>
        <dbReference type="ARBA" id="ARBA00022692"/>
    </source>
</evidence>
<feature type="transmembrane region" description="Helical" evidence="13">
    <location>
        <begin position="57"/>
        <end position="75"/>
    </location>
</feature>
<dbReference type="InterPro" id="IPR021789">
    <property type="entry name" value="KHA_dom"/>
</dbReference>
<sequence length="678" mass="78044">MSTSPFPLLFRRHSSGDTKILASVSSSLLPAFGTVVDEGHLQRKKFVIAPYDYRYRWWQTFLVVLVVYSAWASPFELAFRRAGSGSLMIVDLVVDAFFTADIVLTFFVAYLDKSTYLLVADHKKIATRYVTRLWFTMDVASTLPFQFIYRILTGKVQNGDVFGFLNLLRLWRLRRVSELFKRLEKDTRFSYFLTRLSKLVCVTLFAVHSAGCIYYWLAAHHHTPENTWIGSQVNNFKHRSIWLGYTYSIYWSIVTLTTVGYGDLHAVNTGEKIFNMLYMLFNISLTAYIIGNMTNLIVHSAVRTFFMRDAINEILRYASKNRLPEGLKEQMLAHMQLKFKTVELQQDAVLQDLPKAIRSSISQHLFRKTVEKTYLFQGVSDDLIAQLVSEMKAEYFPPKVEIILQNEIPTDFYMLVSGAVEVLIFKNGSEQILSKLGSADMAGEIGVIFNIPQPFTVRTKRLSQVIRISHHHLKQMLQPDHEDGKKIISNFIEYLKKLKQEMLEELPFLTELLSDMNIQLTTSNEEPQNPEASNSQQDADVKGKSMPTEIIILRKFTSKDRRTNVAVSVRVRVFHVLWWNKESWMRANCLIQRVPETSSPPPSIMPIRVIIHGHHPHTNTMEGDDTVGKLIHLPDSVEDLFKLSEKKFGKRGSTILMADGSQVEEFDALRENDHLYIL</sequence>
<keyword evidence="4 13" id="KW-0633">Potassium transport</keyword>
<comment type="domain">
    <text evidence="13">The KHA domain (rich in hydrophobic and acidic residues) present in the C-terminal part is likely to be important for tetramerization.</text>
</comment>
<reference evidence="17 18" key="1">
    <citation type="submission" date="2021-02" db="EMBL/GenBank/DDBJ databases">
        <title>Plant Genome Project.</title>
        <authorList>
            <person name="Zhang R.-G."/>
        </authorList>
    </citation>
    <scope>NUCLEOTIDE SEQUENCE [LARGE SCALE GENOMIC DNA]</scope>
    <source>
        <tissue evidence="17">Leaves</tissue>
    </source>
</reference>
<evidence type="ECO:0000256" key="4">
    <source>
        <dbReference type="ARBA" id="ARBA00022538"/>
    </source>
</evidence>
<feature type="domain" description="Cyclic nucleotide-binding" evidence="15">
    <location>
        <begin position="375"/>
        <end position="494"/>
    </location>
</feature>
<dbReference type="PRINTS" id="PR01463">
    <property type="entry name" value="EAGCHANLFMLY"/>
</dbReference>
<evidence type="ECO:0000313" key="18">
    <source>
        <dbReference type="Proteomes" id="UP000827721"/>
    </source>
</evidence>
<evidence type="ECO:0000256" key="12">
    <source>
        <dbReference type="ARBA" id="ARBA00023303"/>
    </source>
</evidence>
<dbReference type="SMART" id="SM00100">
    <property type="entry name" value="cNMP"/>
    <property type="match status" value="1"/>
</dbReference>
<evidence type="ECO:0000256" key="13">
    <source>
        <dbReference type="RuleBase" id="RU369015"/>
    </source>
</evidence>
<keyword evidence="18" id="KW-1185">Reference proteome</keyword>
<keyword evidence="5 13" id="KW-0812">Transmembrane</keyword>
<dbReference type="Pfam" id="PF00520">
    <property type="entry name" value="Ion_trans"/>
    <property type="match status" value="1"/>
</dbReference>
<evidence type="ECO:0000256" key="11">
    <source>
        <dbReference type="ARBA" id="ARBA00023136"/>
    </source>
</evidence>
<comment type="caution">
    <text evidence="13">Lacks conserved residue(s) required for the propagation of feature annotation.</text>
</comment>
<keyword evidence="3 13" id="KW-0813">Transport</keyword>
<dbReference type="Proteomes" id="UP000827721">
    <property type="component" value="Unassembled WGS sequence"/>
</dbReference>
<keyword evidence="11 13" id="KW-0472">Membrane</keyword>
<proteinExistence type="inferred from homology"/>
<evidence type="ECO:0000256" key="10">
    <source>
        <dbReference type="ARBA" id="ARBA00023065"/>
    </source>
</evidence>
<keyword evidence="12 13" id="KW-0407">Ion channel</keyword>
<comment type="function">
    <text evidence="13">Potassium channel.</text>
</comment>
<feature type="transmembrane region" description="Helical" evidence="13">
    <location>
        <begin position="192"/>
        <end position="217"/>
    </location>
</feature>
<feature type="transmembrane region" description="Helical" evidence="13">
    <location>
        <begin position="273"/>
        <end position="291"/>
    </location>
</feature>
<keyword evidence="10 13" id="KW-0406">Ion transport</keyword>
<dbReference type="PANTHER" id="PTHR45743">
    <property type="entry name" value="POTASSIUM CHANNEL AKT1"/>
    <property type="match status" value="1"/>
</dbReference>
<evidence type="ECO:0000256" key="3">
    <source>
        <dbReference type="ARBA" id="ARBA00022448"/>
    </source>
</evidence>
<accession>A0ABQ8ICC4</accession>
<dbReference type="InterPro" id="IPR000595">
    <property type="entry name" value="cNMP-bd_dom"/>
</dbReference>
<comment type="domain">
    <text evidence="13">The segment S4 is probably the voltage-sensor and is characterized by a series of positively charged amino acids. The pore-forming region H5 is enclosed by the transmembrane segments S5 and S6 in the Shaker-type (1P/6TM) and contains the GYGD signature motif which seems to be involved in potassium selectivity.</text>
</comment>
<dbReference type="PROSITE" id="PS50042">
    <property type="entry name" value="CNMP_BINDING_3"/>
    <property type="match status" value="1"/>
</dbReference>
<organism evidence="17 18">
    <name type="scientific">Xanthoceras sorbifolium</name>
    <dbReference type="NCBI Taxonomy" id="99658"/>
    <lineage>
        <taxon>Eukaryota</taxon>
        <taxon>Viridiplantae</taxon>
        <taxon>Streptophyta</taxon>
        <taxon>Embryophyta</taxon>
        <taxon>Tracheophyta</taxon>
        <taxon>Spermatophyta</taxon>
        <taxon>Magnoliopsida</taxon>
        <taxon>eudicotyledons</taxon>
        <taxon>Gunneridae</taxon>
        <taxon>Pentapetalae</taxon>
        <taxon>rosids</taxon>
        <taxon>malvids</taxon>
        <taxon>Sapindales</taxon>
        <taxon>Sapindaceae</taxon>
        <taxon>Xanthoceroideae</taxon>
        <taxon>Xanthoceras</taxon>
    </lineage>
</organism>
<dbReference type="PANTHER" id="PTHR45743:SF27">
    <property type="entry name" value="POTASSIUM CHANNEL KAT3"/>
    <property type="match status" value="1"/>
</dbReference>
<dbReference type="Gene3D" id="2.60.120.10">
    <property type="entry name" value="Jelly Rolls"/>
    <property type="match status" value="1"/>
</dbReference>
<dbReference type="Pfam" id="PF00027">
    <property type="entry name" value="cNMP_binding"/>
    <property type="match status" value="1"/>
</dbReference>
<dbReference type="InterPro" id="IPR003938">
    <property type="entry name" value="K_chnl_volt-dep_EAG/ELK/ERG"/>
</dbReference>
<dbReference type="SUPFAM" id="SSF51206">
    <property type="entry name" value="cAMP-binding domain-like"/>
    <property type="match status" value="1"/>
</dbReference>
<dbReference type="InterPro" id="IPR018490">
    <property type="entry name" value="cNMP-bd_dom_sf"/>
</dbReference>
<dbReference type="Pfam" id="PF11834">
    <property type="entry name" value="KHA"/>
    <property type="match status" value="1"/>
</dbReference>
<feature type="transmembrane region" description="Helical" evidence="13">
    <location>
        <begin position="87"/>
        <end position="111"/>
    </location>
</feature>
<keyword evidence="9 13" id="KW-1133">Transmembrane helix</keyword>
<evidence type="ECO:0000256" key="9">
    <source>
        <dbReference type="ARBA" id="ARBA00022989"/>
    </source>
</evidence>